<feature type="coiled-coil region" evidence="8">
    <location>
        <begin position="37"/>
        <end position="75"/>
    </location>
</feature>
<comment type="function">
    <text evidence="7">Binds to the 23S rRNA.</text>
</comment>
<evidence type="ECO:0000259" key="9">
    <source>
        <dbReference type="PROSITE" id="PS00651"/>
    </source>
</evidence>
<evidence type="ECO:0000313" key="10">
    <source>
        <dbReference type="EMBL" id="SMC00023.1"/>
    </source>
</evidence>
<dbReference type="NCBIfam" id="TIGR00158">
    <property type="entry name" value="L9"/>
    <property type="match status" value="1"/>
</dbReference>
<dbReference type="Pfam" id="PF03948">
    <property type="entry name" value="Ribosomal_L9_C"/>
    <property type="match status" value="1"/>
</dbReference>
<dbReference type="InterPro" id="IPR036791">
    <property type="entry name" value="Ribosomal_bL9_C_sf"/>
</dbReference>
<dbReference type="InterPro" id="IPR020069">
    <property type="entry name" value="Ribosomal_bL9_C"/>
</dbReference>
<evidence type="ECO:0000256" key="4">
    <source>
        <dbReference type="ARBA" id="ARBA00022980"/>
    </source>
</evidence>
<keyword evidence="4 7" id="KW-0689">Ribosomal protein</keyword>
<protein>
    <recommendedName>
        <fullName evidence="6 7">Large ribosomal subunit protein bL9</fullName>
    </recommendedName>
</protein>
<dbReference type="SUPFAM" id="SSF55658">
    <property type="entry name" value="L9 N-domain-like"/>
    <property type="match status" value="1"/>
</dbReference>
<keyword evidence="3 7" id="KW-0694">RNA-binding</keyword>
<evidence type="ECO:0000256" key="7">
    <source>
        <dbReference type="HAMAP-Rule" id="MF_00503"/>
    </source>
</evidence>
<dbReference type="GO" id="GO:0019843">
    <property type="term" value="F:rRNA binding"/>
    <property type="evidence" value="ECO:0007669"/>
    <property type="project" value="UniProtKB-UniRule"/>
</dbReference>
<name>A0A1W1W3F9_9FIRM</name>
<evidence type="ECO:0000256" key="2">
    <source>
        <dbReference type="ARBA" id="ARBA00022730"/>
    </source>
</evidence>
<dbReference type="GO" id="GO:1990904">
    <property type="term" value="C:ribonucleoprotein complex"/>
    <property type="evidence" value="ECO:0007669"/>
    <property type="project" value="UniProtKB-KW"/>
</dbReference>
<gene>
    <name evidence="7" type="primary">rplI</name>
    <name evidence="10" type="ORF">SAMN00808754_3221</name>
</gene>
<dbReference type="SUPFAM" id="SSF55653">
    <property type="entry name" value="Ribosomal protein L9 C-domain"/>
    <property type="match status" value="1"/>
</dbReference>
<dbReference type="GO" id="GO:0005840">
    <property type="term" value="C:ribosome"/>
    <property type="evidence" value="ECO:0007669"/>
    <property type="project" value="UniProtKB-KW"/>
</dbReference>
<dbReference type="InterPro" id="IPR036935">
    <property type="entry name" value="Ribosomal_bL9_N_sf"/>
</dbReference>
<dbReference type="FunFam" id="3.40.5.10:FF:000002">
    <property type="entry name" value="50S ribosomal protein L9"/>
    <property type="match status" value="1"/>
</dbReference>
<organism evidence="10 11">
    <name type="scientific">Thermanaeromonas toyohensis ToBE</name>
    <dbReference type="NCBI Taxonomy" id="698762"/>
    <lineage>
        <taxon>Bacteria</taxon>
        <taxon>Bacillati</taxon>
        <taxon>Bacillota</taxon>
        <taxon>Clostridia</taxon>
        <taxon>Neomoorellales</taxon>
        <taxon>Neomoorellaceae</taxon>
        <taxon>Thermanaeromonas</taxon>
    </lineage>
</organism>
<dbReference type="Pfam" id="PF01281">
    <property type="entry name" value="Ribosomal_L9_N"/>
    <property type="match status" value="1"/>
</dbReference>
<dbReference type="PROSITE" id="PS00651">
    <property type="entry name" value="RIBOSOMAL_L9"/>
    <property type="match status" value="1"/>
</dbReference>
<dbReference type="InterPro" id="IPR020594">
    <property type="entry name" value="Ribosomal_bL9_bac/chp"/>
</dbReference>
<dbReference type="AlphaFoldDB" id="A0A1W1W3F9"/>
<feature type="domain" description="Ribosomal protein L9" evidence="9">
    <location>
        <begin position="13"/>
        <end position="40"/>
    </location>
</feature>
<reference evidence="10 11" key="1">
    <citation type="submission" date="2017-04" db="EMBL/GenBank/DDBJ databases">
        <authorList>
            <person name="Afonso C.L."/>
            <person name="Miller P.J."/>
            <person name="Scott M.A."/>
            <person name="Spackman E."/>
            <person name="Goraichik I."/>
            <person name="Dimitrov K.M."/>
            <person name="Suarez D.L."/>
            <person name="Swayne D.E."/>
        </authorList>
    </citation>
    <scope>NUCLEOTIDE SEQUENCE [LARGE SCALE GENOMIC DNA]</scope>
    <source>
        <strain evidence="10 11">ToBE</strain>
    </source>
</reference>
<dbReference type="Gene3D" id="3.40.5.10">
    <property type="entry name" value="Ribosomal protein L9, N-terminal domain"/>
    <property type="match status" value="1"/>
</dbReference>
<dbReference type="InterPro" id="IPR000244">
    <property type="entry name" value="Ribosomal_bL9"/>
</dbReference>
<evidence type="ECO:0000256" key="3">
    <source>
        <dbReference type="ARBA" id="ARBA00022884"/>
    </source>
</evidence>
<dbReference type="GO" id="GO:0006412">
    <property type="term" value="P:translation"/>
    <property type="evidence" value="ECO:0007669"/>
    <property type="project" value="UniProtKB-UniRule"/>
</dbReference>
<dbReference type="RefSeq" id="WP_084666862.1">
    <property type="nucleotide sequence ID" value="NZ_LT838272.1"/>
</dbReference>
<proteinExistence type="inferred from homology"/>
<dbReference type="STRING" id="698762.SAMN00808754_3221"/>
<keyword evidence="2 7" id="KW-0699">rRNA-binding</keyword>
<keyword evidence="8" id="KW-0175">Coiled coil</keyword>
<dbReference type="OrthoDB" id="9788336at2"/>
<accession>A0A1W1W3F9</accession>
<dbReference type="InterPro" id="IPR020070">
    <property type="entry name" value="Ribosomal_bL9_N"/>
</dbReference>
<dbReference type="HAMAP" id="MF_00503">
    <property type="entry name" value="Ribosomal_bL9"/>
    <property type="match status" value="1"/>
</dbReference>
<keyword evidence="5 7" id="KW-0687">Ribonucleoprotein</keyword>
<dbReference type="Proteomes" id="UP000192569">
    <property type="component" value="Chromosome I"/>
</dbReference>
<comment type="similarity">
    <text evidence="1 7">Belongs to the bacterial ribosomal protein bL9 family.</text>
</comment>
<evidence type="ECO:0000256" key="6">
    <source>
        <dbReference type="ARBA" id="ARBA00035292"/>
    </source>
</evidence>
<dbReference type="EMBL" id="LT838272">
    <property type="protein sequence ID" value="SMC00023.1"/>
    <property type="molecule type" value="Genomic_DNA"/>
</dbReference>
<evidence type="ECO:0000256" key="5">
    <source>
        <dbReference type="ARBA" id="ARBA00023274"/>
    </source>
</evidence>
<dbReference type="InterPro" id="IPR009027">
    <property type="entry name" value="Ribosomal_bL9/RNase_H1_N"/>
</dbReference>
<keyword evidence="11" id="KW-1185">Reference proteome</keyword>
<dbReference type="PANTHER" id="PTHR21368">
    <property type="entry name" value="50S RIBOSOMAL PROTEIN L9"/>
    <property type="match status" value="1"/>
</dbReference>
<sequence>MKVILLEDVPKLGKRGSVVEVADGYARNYLLPRKLAVTATEERLEELHREKDREAKKKQKELEEARRLARILEGSTITVVARAGEGGKLFGSVTNKEIAQAIENTFHISIDRRKIELEEPLKLLGSYPVILRLHPEVQARITVEVVTERG</sequence>
<evidence type="ECO:0000313" key="11">
    <source>
        <dbReference type="Proteomes" id="UP000192569"/>
    </source>
</evidence>
<evidence type="ECO:0000256" key="8">
    <source>
        <dbReference type="SAM" id="Coils"/>
    </source>
</evidence>
<evidence type="ECO:0000256" key="1">
    <source>
        <dbReference type="ARBA" id="ARBA00010605"/>
    </source>
</evidence>
<dbReference type="Gene3D" id="3.10.430.100">
    <property type="entry name" value="Ribosomal protein L9, C-terminal domain"/>
    <property type="match status" value="1"/>
</dbReference>
<dbReference type="GO" id="GO:0003735">
    <property type="term" value="F:structural constituent of ribosome"/>
    <property type="evidence" value="ECO:0007669"/>
    <property type="project" value="InterPro"/>
</dbReference>